<dbReference type="Pfam" id="PF14310">
    <property type="entry name" value="Fn3-like"/>
    <property type="match status" value="1"/>
</dbReference>
<gene>
    <name evidence="4" type="ORF">N7U62_12135</name>
</gene>
<dbReference type="Gene3D" id="3.40.50.1700">
    <property type="entry name" value="Glycoside hydrolase family 3 C-terminal domain"/>
    <property type="match status" value="1"/>
</dbReference>
<dbReference type="InterPro" id="IPR017853">
    <property type="entry name" value="GH"/>
</dbReference>
<keyword evidence="2 4" id="KW-0378">Hydrolase</keyword>
<comment type="similarity">
    <text evidence="1">Belongs to the glycosyl hydrolase 3 family.</text>
</comment>
<dbReference type="RefSeq" id="WP_264138241.1">
    <property type="nucleotide sequence ID" value="NZ_JAOYOD010000001.1"/>
</dbReference>
<dbReference type="SMART" id="SM01217">
    <property type="entry name" value="Fn3_like"/>
    <property type="match status" value="1"/>
</dbReference>
<keyword evidence="5" id="KW-1185">Reference proteome</keyword>
<dbReference type="InterPro" id="IPR026891">
    <property type="entry name" value="Fn3-like"/>
</dbReference>
<dbReference type="SUPFAM" id="SSF52279">
    <property type="entry name" value="Beta-D-glucan exohydrolase, C-terminal domain"/>
    <property type="match status" value="1"/>
</dbReference>
<name>A0ABT3CUX5_9BACT</name>
<evidence type="ECO:0000256" key="2">
    <source>
        <dbReference type="ARBA" id="ARBA00022801"/>
    </source>
</evidence>
<evidence type="ECO:0000259" key="3">
    <source>
        <dbReference type="SMART" id="SM01217"/>
    </source>
</evidence>
<dbReference type="InterPro" id="IPR036881">
    <property type="entry name" value="Glyco_hydro_3_C_sf"/>
</dbReference>
<accession>A0ABT3CUX5</accession>
<organism evidence="4 5">
    <name type="scientific">Reichenbachiella ulvae</name>
    <dbReference type="NCBI Taxonomy" id="2980104"/>
    <lineage>
        <taxon>Bacteria</taxon>
        <taxon>Pseudomonadati</taxon>
        <taxon>Bacteroidota</taxon>
        <taxon>Cytophagia</taxon>
        <taxon>Cytophagales</taxon>
        <taxon>Reichenbachiellaceae</taxon>
        <taxon>Reichenbachiella</taxon>
    </lineage>
</organism>
<dbReference type="PANTHER" id="PTHR42715">
    <property type="entry name" value="BETA-GLUCOSIDASE"/>
    <property type="match status" value="1"/>
</dbReference>
<reference evidence="4 5" key="1">
    <citation type="submission" date="2022-10" db="EMBL/GenBank/DDBJ databases">
        <title>Comparative genomics and taxonomic characterization of three novel marine species of genus Reichenbachiella exhibiting antioxidant and polysaccharide degradation activities.</title>
        <authorList>
            <person name="Muhammad N."/>
            <person name="Lee Y.-J."/>
            <person name="Ko J."/>
            <person name="Kim S.-G."/>
        </authorList>
    </citation>
    <scope>NUCLEOTIDE SEQUENCE [LARGE SCALE GENOMIC DNA]</scope>
    <source>
        <strain evidence="4 5">ABR2-5</strain>
    </source>
</reference>
<dbReference type="PANTHER" id="PTHR42715:SF10">
    <property type="entry name" value="BETA-GLUCOSIDASE"/>
    <property type="match status" value="1"/>
</dbReference>
<dbReference type="InterPro" id="IPR013783">
    <property type="entry name" value="Ig-like_fold"/>
</dbReference>
<dbReference type="Gene3D" id="2.60.40.10">
    <property type="entry name" value="Immunoglobulins"/>
    <property type="match status" value="2"/>
</dbReference>
<dbReference type="SUPFAM" id="SSF51445">
    <property type="entry name" value="(Trans)glycosidases"/>
    <property type="match status" value="1"/>
</dbReference>
<dbReference type="InterPro" id="IPR002772">
    <property type="entry name" value="Glyco_hydro_3_C"/>
</dbReference>
<dbReference type="EMBL" id="JAOYOD010000001">
    <property type="protein sequence ID" value="MCV9387419.1"/>
    <property type="molecule type" value="Genomic_DNA"/>
</dbReference>
<protein>
    <submittedName>
        <fullName evidence="4">Glycoside hydrolase family 3 C-terminal domain-containing protein</fullName>
    </submittedName>
</protein>
<sequence>MQEKIEQLYYLTDGNERLNIPQFTGSDGPHGIGNGAKGYSSFPVTIAMAATWDPNLITRVGRAISLEQAARTKDRIAGPTLDLLIDPRIGRAPETIGEDPFLGGRISEAFVKGQNTTSVFGSVKHYNLNTYEINRRTNNYLSDNRSLVEFWGYHWKRTVQQGGALSIMCAYNWVNGDKCAENSYLIKDLLRDQWGFNYYTMSDWGGFASTGKALESELDFCEGNDLYIKELPDGVREGKYDSTLVDRATRNILRTKILSGMMDGKPSIPKTVIDSKEHRALVYESGLKSLVLLKNSENLLPLNPEELKSVAVIGPNAGVLPLDGNSSSKVVPSYTIPVQDAMTKALGQDKVVYEKGCAINDADRSGFGSAIEAAKESEYVIFVGGLDSTVEGEGYFLDKEADEKGGGTVTRPDRPYGSVLLPGLQNELIQEIAKVNSNIILVVISGGTCSVTPVIDRVKGLLYAFYPGQEGGRAITDVILGQYNPSGKLPATIPKDDAQIIPISPDFRNMVTKGVGYRWFDSQGLEPEFAFGSGLSYTTFEYSNISLDRDQVDKGENILVTFDMKNIGERAGEEVAQLYLSTGTISPSIEMPVKQLRAFEKVRLEAGESKNITFTLSPEELYIYDETKGAYEVPVGEYKVQIGGASDQLPLKASFQIVEADGKPDLSVANIRTMPTFPKPGDEVVFMVSLINNGTAPTQVGDAHHIRFYLDGDEIANYFSQSISIPAGGMHLACAQELDGINWIAREGDFEVTAEIVVDRVGELNTDNNRCVGRLSLPNGRVVPEHLSQLF</sequence>
<comment type="caution">
    <text evidence="4">The sequence shown here is derived from an EMBL/GenBank/DDBJ whole genome shotgun (WGS) entry which is preliminary data.</text>
</comment>
<dbReference type="GO" id="GO:0016787">
    <property type="term" value="F:hydrolase activity"/>
    <property type="evidence" value="ECO:0007669"/>
    <property type="project" value="UniProtKB-KW"/>
</dbReference>
<evidence type="ECO:0000313" key="4">
    <source>
        <dbReference type="EMBL" id="MCV9387419.1"/>
    </source>
</evidence>
<dbReference type="InterPro" id="IPR001764">
    <property type="entry name" value="Glyco_hydro_3_N"/>
</dbReference>
<dbReference type="InterPro" id="IPR050288">
    <property type="entry name" value="Cellulose_deg_GH3"/>
</dbReference>
<dbReference type="InterPro" id="IPR036962">
    <property type="entry name" value="Glyco_hydro_3_N_sf"/>
</dbReference>
<dbReference type="Pfam" id="PF00933">
    <property type="entry name" value="Glyco_hydro_3"/>
    <property type="match status" value="1"/>
</dbReference>
<evidence type="ECO:0000313" key="5">
    <source>
        <dbReference type="Proteomes" id="UP001300692"/>
    </source>
</evidence>
<proteinExistence type="inferred from homology"/>
<dbReference type="Gene3D" id="3.20.20.300">
    <property type="entry name" value="Glycoside hydrolase, family 3, N-terminal domain"/>
    <property type="match status" value="1"/>
</dbReference>
<dbReference type="Pfam" id="PF01915">
    <property type="entry name" value="Glyco_hydro_3_C"/>
    <property type="match status" value="1"/>
</dbReference>
<dbReference type="Proteomes" id="UP001300692">
    <property type="component" value="Unassembled WGS sequence"/>
</dbReference>
<feature type="domain" description="Fibronectin type III-like" evidence="3">
    <location>
        <begin position="574"/>
        <end position="646"/>
    </location>
</feature>
<evidence type="ECO:0000256" key="1">
    <source>
        <dbReference type="ARBA" id="ARBA00005336"/>
    </source>
</evidence>
<dbReference type="PRINTS" id="PR00133">
    <property type="entry name" value="GLHYDRLASE3"/>
</dbReference>